<organism evidence="2 3">
    <name type="scientific">Vigna angularis var. angularis</name>
    <dbReference type="NCBI Taxonomy" id="157739"/>
    <lineage>
        <taxon>Eukaryota</taxon>
        <taxon>Viridiplantae</taxon>
        <taxon>Streptophyta</taxon>
        <taxon>Embryophyta</taxon>
        <taxon>Tracheophyta</taxon>
        <taxon>Spermatophyta</taxon>
        <taxon>Magnoliopsida</taxon>
        <taxon>eudicotyledons</taxon>
        <taxon>Gunneridae</taxon>
        <taxon>Pentapetalae</taxon>
        <taxon>rosids</taxon>
        <taxon>fabids</taxon>
        <taxon>Fabales</taxon>
        <taxon>Fabaceae</taxon>
        <taxon>Papilionoideae</taxon>
        <taxon>50 kb inversion clade</taxon>
        <taxon>NPAAA clade</taxon>
        <taxon>indigoferoid/millettioid clade</taxon>
        <taxon>Phaseoleae</taxon>
        <taxon>Vigna</taxon>
    </lineage>
</organism>
<accession>A0A0S3S7G8</accession>
<protein>
    <submittedName>
        <fullName evidence="2">Uncharacterized protein</fullName>
    </submittedName>
</protein>
<evidence type="ECO:0000313" key="2">
    <source>
        <dbReference type="EMBL" id="BAT88788.1"/>
    </source>
</evidence>
<name>A0A0S3S7G8_PHAAN</name>
<evidence type="ECO:0000313" key="3">
    <source>
        <dbReference type="Proteomes" id="UP000291084"/>
    </source>
</evidence>
<sequence>SSLAEVAPPTHEGSPHTPWTHITTPTTLSNHWNTWTSLRQVQNSLKVSFLPTGDPVHLTEYLCWTFCTKATFVSGNRLQGCCKRLPHPFLSTLTHPLQTLLLQLIRGHPTLLGHT</sequence>
<feature type="non-terminal residue" evidence="2">
    <location>
        <position position="1"/>
    </location>
</feature>
<feature type="region of interest" description="Disordered" evidence="1">
    <location>
        <begin position="1"/>
        <end position="22"/>
    </location>
</feature>
<gene>
    <name evidence="2" type="primary">Vigan.05G239700</name>
    <name evidence="2" type="ORF">VIGAN_05239700</name>
</gene>
<keyword evidence="3" id="KW-1185">Reference proteome</keyword>
<dbReference type="EMBL" id="AP015038">
    <property type="protein sequence ID" value="BAT88788.1"/>
    <property type="molecule type" value="Genomic_DNA"/>
</dbReference>
<dbReference type="Proteomes" id="UP000291084">
    <property type="component" value="Chromosome 5"/>
</dbReference>
<evidence type="ECO:0000256" key="1">
    <source>
        <dbReference type="SAM" id="MobiDB-lite"/>
    </source>
</evidence>
<proteinExistence type="predicted"/>
<reference evidence="2 3" key="1">
    <citation type="journal article" date="2015" name="Sci. Rep.">
        <title>The power of single molecule real-time sequencing technology in the de novo assembly of a eukaryotic genome.</title>
        <authorList>
            <person name="Sakai H."/>
            <person name="Naito K."/>
            <person name="Ogiso-Tanaka E."/>
            <person name="Takahashi Y."/>
            <person name="Iseki K."/>
            <person name="Muto C."/>
            <person name="Satou K."/>
            <person name="Teruya K."/>
            <person name="Shiroma A."/>
            <person name="Shimoji M."/>
            <person name="Hirano T."/>
            <person name="Itoh T."/>
            <person name="Kaga A."/>
            <person name="Tomooka N."/>
        </authorList>
    </citation>
    <scope>NUCLEOTIDE SEQUENCE [LARGE SCALE GENOMIC DNA]</scope>
    <source>
        <strain evidence="3">cv. Shumari</strain>
    </source>
</reference>
<dbReference type="AlphaFoldDB" id="A0A0S3S7G8"/>